<dbReference type="EMBL" id="JABCRI010000002">
    <property type="protein sequence ID" value="KAF8410495.1"/>
    <property type="molecule type" value="Genomic_DNA"/>
</dbReference>
<reference evidence="2 3" key="1">
    <citation type="submission" date="2020-04" db="EMBL/GenBank/DDBJ databases">
        <title>Plant Genome Project.</title>
        <authorList>
            <person name="Zhang R.-G."/>
        </authorList>
    </citation>
    <scope>NUCLEOTIDE SEQUENCE [LARGE SCALE GENOMIC DNA]</scope>
    <source>
        <strain evidence="2">YNK0</strain>
        <tissue evidence="2">Leaf</tissue>
    </source>
</reference>
<comment type="caution">
    <text evidence="2">The sequence shown here is derived from an EMBL/GenBank/DDBJ whole genome shotgun (WGS) entry which is preliminary data.</text>
</comment>
<accession>A0A834ZNC6</accession>
<feature type="region of interest" description="Disordered" evidence="1">
    <location>
        <begin position="371"/>
        <end position="417"/>
    </location>
</feature>
<protein>
    <submittedName>
        <fullName evidence="2">Uncharacterized protein</fullName>
    </submittedName>
</protein>
<evidence type="ECO:0000256" key="1">
    <source>
        <dbReference type="SAM" id="MobiDB-lite"/>
    </source>
</evidence>
<organism evidence="2 3">
    <name type="scientific">Tetracentron sinense</name>
    <name type="common">Spur-leaf</name>
    <dbReference type="NCBI Taxonomy" id="13715"/>
    <lineage>
        <taxon>Eukaryota</taxon>
        <taxon>Viridiplantae</taxon>
        <taxon>Streptophyta</taxon>
        <taxon>Embryophyta</taxon>
        <taxon>Tracheophyta</taxon>
        <taxon>Spermatophyta</taxon>
        <taxon>Magnoliopsida</taxon>
        <taxon>Trochodendrales</taxon>
        <taxon>Trochodendraceae</taxon>
        <taxon>Tetracentron</taxon>
    </lineage>
</organism>
<dbReference type="Proteomes" id="UP000655225">
    <property type="component" value="Unassembled WGS sequence"/>
</dbReference>
<keyword evidence="3" id="KW-1185">Reference proteome</keyword>
<evidence type="ECO:0000313" key="3">
    <source>
        <dbReference type="Proteomes" id="UP000655225"/>
    </source>
</evidence>
<name>A0A834ZNC6_TETSI</name>
<gene>
    <name evidence="2" type="ORF">HHK36_003023</name>
</gene>
<evidence type="ECO:0000313" key="2">
    <source>
        <dbReference type="EMBL" id="KAF8410495.1"/>
    </source>
</evidence>
<sequence>MTVNKLSGSDGGRDKADMESAATLRSRLIWLPVLQWIPTSTDNIIVAVKCILSLVKSSFYGNPHWISEFSNYVVLLRKKSITRGPGEEFNGFPTFQESINGIMIWKVDLLPSIFRNFSLPLDFSPFLLFLFDLASELLHSPANQSSASCDSRPSSDHHCLQRARTVWSHLDYNSHLLRRACSSTAATSAAFPNHDPRSVKISVRFELLSSSPAVAPSLPATTSRELHHFSSAVETTTPAAPAHRLAISLSIRPAPSDLFSPLRFISTIVFISGEIAPSAATSSSLSSSPPILVLATIWFVLEMLPEMKTGPTLAGVDEVVAGGNEQKAMNMLPPLQTNEIISHSVRSMNFKLLHYRHPQYSIIAGDSSSTITSAHTNRSSGELQASSSPSSVDLSRSRGSHHRSSTQASLDPSPVLSPVSSSFRQIRPISSSIAHHFSGYVEIGDLDLACDFLLRVSLHGRR</sequence>
<dbReference type="AlphaFoldDB" id="A0A834ZNC6"/>
<feature type="compositionally biased region" description="Polar residues" evidence="1">
    <location>
        <begin position="371"/>
        <end position="385"/>
    </location>
</feature>
<proteinExistence type="predicted"/>